<organism evidence="1 2">
    <name type="scientific">Filobacillus milosensis</name>
    <dbReference type="NCBI Taxonomy" id="94137"/>
    <lineage>
        <taxon>Bacteria</taxon>
        <taxon>Bacillati</taxon>
        <taxon>Bacillota</taxon>
        <taxon>Bacilli</taxon>
        <taxon>Bacillales</taxon>
        <taxon>Bacillaceae</taxon>
        <taxon>Filobacillus</taxon>
    </lineage>
</organism>
<dbReference type="Proteomes" id="UP000297975">
    <property type="component" value="Unassembled WGS sequence"/>
</dbReference>
<accession>A0A4Y8IL11</accession>
<comment type="caution">
    <text evidence="1">The sequence shown here is derived from an EMBL/GenBank/DDBJ whole genome shotgun (WGS) entry which is preliminary data.</text>
</comment>
<proteinExistence type="predicted"/>
<dbReference type="PROSITE" id="PS51257">
    <property type="entry name" value="PROKAR_LIPOPROTEIN"/>
    <property type="match status" value="1"/>
</dbReference>
<dbReference type="AlphaFoldDB" id="A0A4Y8IL11"/>
<keyword evidence="2" id="KW-1185">Reference proteome</keyword>
<dbReference type="EMBL" id="SOPW01000017">
    <property type="protein sequence ID" value="TFB14269.1"/>
    <property type="molecule type" value="Genomic_DNA"/>
</dbReference>
<dbReference type="RefSeq" id="WP_134341080.1">
    <property type="nucleotide sequence ID" value="NZ_SOPW01000017.1"/>
</dbReference>
<protein>
    <submittedName>
        <fullName evidence="1">CamS family sex pheromone protein</fullName>
    </submittedName>
</protein>
<dbReference type="Pfam" id="PF07537">
    <property type="entry name" value="CamS"/>
    <property type="match status" value="1"/>
</dbReference>
<evidence type="ECO:0000313" key="2">
    <source>
        <dbReference type="Proteomes" id="UP000297975"/>
    </source>
</evidence>
<name>A0A4Y8IL11_9BACI</name>
<dbReference type="Gene3D" id="3.10.570.10">
    <property type="entry name" value="sex pheromone staph- cam373 precursor domain"/>
    <property type="match status" value="1"/>
</dbReference>
<sequence>MKKVALLLAITLMISGCSPKFESDEEVVQDNTENPEEEQRSIVPSQISKGQYQTILPYKPSAARGIITRQVANRYDIDELEQGLIRHAKGTFDPEKYLFQEGQYLTSELIYKWIDELNPEKKNSKSREYHENNPRVFSHIVEHNYLVRGDGNRVELAGIAIGVALKSEYQFDIEGRDYIQSISKEQMLETGKEVTESLLTRIRKIKELQDVPVMVALYRQNTNNAIIPGNFVAKTEVEPSAQIVDEWTSIDEKYVLFPSNEAETDFYDHSEMMKEFRQSVQNYFPNYIGVIGKGFYVDDKLKELTINIPIEFYGKQEVVGFSQHVYGLILEHFPNNFDLEITVESQKRQEAVLVRKAGEDEPMIHIYQ</sequence>
<dbReference type="CDD" id="cd13441">
    <property type="entry name" value="CamS_repeat_1"/>
    <property type="match status" value="1"/>
</dbReference>
<gene>
    <name evidence="1" type="ORF">E3U55_13895</name>
</gene>
<dbReference type="PIRSF" id="PIRSF012509">
    <property type="entry name" value="CamS"/>
    <property type="match status" value="1"/>
</dbReference>
<dbReference type="OrthoDB" id="9795361at2"/>
<evidence type="ECO:0000313" key="1">
    <source>
        <dbReference type="EMBL" id="TFB14269.1"/>
    </source>
</evidence>
<dbReference type="InterPro" id="IPR011426">
    <property type="entry name" value="CamS"/>
</dbReference>
<reference evidence="1 2" key="1">
    <citation type="submission" date="2019-03" db="EMBL/GenBank/DDBJ databases">
        <authorList>
            <person name="He R.-H."/>
        </authorList>
    </citation>
    <scope>NUCLEOTIDE SEQUENCE [LARGE SCALE GENOMIC DNA]</scope>
    <source>
        <strain evidence="2">SH 714</strain>
    </source>
</reference>
<dbReference type="CDD" id="cd13440">
    <property type="entry name" value="CamS_repeat_2"/>
    <property type="match status" value="1"/>
</dbReference>